<accession>A0A7I8LEC6</accession>
<keyword evidence="1" id="KW-0732">Signal</keyword>
<dbReference type="AlphaFoldDB" id="A0A7I8LEC6"/>
<protein>
    <submittedName>
        <fullName evidence="2">Uncharacterized protein</fullName>
    </submittedName>
</protein>
<dbReference type="EMBL" id="LR746277">
    <property type="protein sequence ID" value="CAA7407648.1"/>
    <property type="molecule type" value="Genomic_DNA"/>
</dbReference>
<gene>
    <name evidence="2" type="ORF">SI8410_14018326</name>
</gene>
<evidence type="ECO:0000313" key="3">
    <source>
        <dbReference type="Proteomes" id="UP000663760"/>
    </source>
</evidence>
<evidence type="ECO:0000256" key="1">
    <source>
        <dbReference type="SAM" id="SignalP"/>
    </source>
</evidence>
<dbReference type="Proteomes" id="UP000663760">
    <property type="component" value="Chromosome 14"/>
</dbReference>
<feature type="signal peptide" evidence="1">
    <location>
        <begin position="1"/>
        <end position="24"/>
    </location>
</feature>
<reference evidence="2" key="1">
    <citation type="submission" date="2020-02" db="EMBL/GenBank/DDBJ databases">
        <authorList>
            <person name="Scholz U."/>
            <person name="Mascher M."/>
            <person name="Fiebig A."/>
        </authorList>
    </citation>
    <scope>NUCLEOTIDE SEQUENCE</scope>
</reference>
<dbReference type="OrthoDB" id="1936010at2759"/>
<keyword evidence="3" id="KW-1185">Reference proteome</keyword>
<name>A0A7I8LEC6_SPIIN</name>
<evidence type="ECO:0000313" key="2">
    <source>
        <dbReference type="EMBL" id="CAA7407648.1"/>
    </source>
</evidence>
<organism evidence="2 3">
    <name type="scientific">Spirodela intermedia</name>
    <name type="common">Intermediate duckweed</name>
    <dbReference type="NCBI Taxonomy" id="51605"/>
    <lineage>
        <taxon>Eukaryota</taxon>
        <taxon>Viridiplantae</taxon>
        <taxon>Streptophyta</taxon>
        <taxon>Embryophyta</taxon>
        <taxon>Tracheophyta</taxon>
        <taxon>Spermatophyta</taxon>
        <taxon>Magnoliopsida</taxon>
        <taxon>Liliopsida</taxon>
        <taxon>Araceae</taxon>
        <taxon>Lemnoideae</taxon>
        <taxon>Spirodela</taxon>
    </lineage>
</organism>
<proteinExistence type="predicted"/>
<feature type="chain" id="PRO_5029780560" evidence="1">
    <location>
        <begin position="25"/>
        <end position="80"/>
    </location>
</feature>
<sequence length="80" mass="8531">MVKIHMTLCLLLLLFSSAVLSTYARPIKQRGGAGCMKPGACIREQAKREIDGHQGSSRGFLDLSSLGYVKESGPSPGDGH</sequence>